<dbReference type="Gene3D" id="3.30.200.20">
    <property type="entry name" value="Phosphorylase Kinase, domain 1"/>
    <property type="match status" value="1"/>
</dbReference>
<dbReference type="Gene3D" id="2.60.40.10">
    <property type="entry name" value="Immunoglobulins"/>
    <property type="match status" value="5"/>
</dbReference>
<keyword evidence="21" id="KW-0460">Magnesium</keyword>
<evidence type="ECO:0000256" key="7">
    <source>
        <dbReference type="ARBA" id="ARBA00022737"/>
    </source>
</evidence>
<dbReference type="InterPro" id="IPR020635">
    <property type="entry name" value="Tyr_kinase_cat_dom"/>
</dbReference>
<dbReference type="GO" id="GO:0060326">
    <property type="term" value="P:cell chemotaxis"/>
    <property type="evidence" value="ECO:0000318"/>
    <property type="project" value="GO_Central"/>
</dbReference>
<keyword evidence="7" id="KW-0677">Repeat</keyword>
<feature type="domain" description="Ig-like" evidence="27">
    <location>
        <begin position="402"/>
        <end position="505"/>
    </location>
</feature>
<dbReference type="EC" id="2.7.10.1" evidence="2"/>
<evidence type="ECO:0000256" key="17">
    <source>
        <dbReference type="ARBA" id="ARBA00023319"/>
    </source>
</evidence>
<protein>
    <recommendedName>
        <fullName evidence="2">receptor protein-tyrosine kinase</fullName>
        <ecNumber evidence="2">2.7.10.1</ecNumber>
    </recommendedName>
</protein>
<dbReference type="InterPro" id="IPR013783">
    <property type="entry name" value="Ig-like_fold"/>
</dbReference>
<name>A0A3B3I4L8_ORYLA</name>
<feature type="binding site" evidence="20">
    <location>
        <begin position="660"/>
        <end position="666"/>
    </location>
    <ligand>
        <name>ATP</name>
        <dbReference type="ChEBI" id="CHEBI:30616"/>
    </ligand>
</feature>
<dbReference type="PIRSF" id="PIRSF000615">
    <property type="entry name" value="TyrPK_CSF1-R"/>
    <property type="match status" value="1"/>
</dbReference>
<keyword evidence="8 20" id="KW-0547">Nucleotide-binding</keyword>
<dbReference type="InterPro" id="IPR003598">
    <property type="entry name" value="Ig_sub2"/>
</dbReference>
<evidence type="ECO:0000256" key="2">
    <source>
        <dbReference type="ARBA" id="ARBA00011902"/>
    </source>
</evidence>
<dbReference type="Gene3D" id="1.10.510.10">
    <property type="entry name" value="Transferase(Phosphotransferase) domain 1"/>
    <property type="match status" value="1"/>
</dbReference>
<keyword evidence="29" id="KW-1185">Reference proteome</keyword>
<dbReference type="Proteomes" id="UP000001038">
    <property type="component" value="Chromosome 14"/>
</dbReference>
<dbReference type="InterPro" id="IPR003599">
    <property type="entry name" value="Ig_sub"/>
</dbReference>
<feature type="signal peptide" evidence="25">
    <location>
        <begin position="1"/>
        <end position="32"/>
    </location>
</feature>
<feature type="domain" description="Ig-like" evidence="27">
    <location>
        <begin position="206"/>
        <end position="295"/>
    </location>
</feature>
<keyword evidence="4" id="KW-0597">Phosphoprotein</keyword>
<dbReference type="PROSITE" id="PS00109">
    <property type="entry name" value="PROTEIN_KINASE_TYR"/>
    <property type="match status" value="1"/>
</dbReference>
<proteinExistence type="predicted"/>
<dbReference type="GO" id="GO:0043235">
    <property type="term" value="C:receptor complex"/>
    <property type="evidence" value="ECO:0000318"/>
    <property type="project" value="GO_Central"/>
</dbReference>
<comment type="subcellular location">
    <subcellularLocation>
        <location evidence="1">Cell membrane</location>
        <topology evidence="1">Single-pass type I membrane protein</topology>
    </subcellularLocation>
</comment>
<dbReference type="GO" id="GO:0005524">
    <property type="term" value="F:ATP binding"/>
    <property type="evidence" value="ECO:0007669"/>
    <property type="project" value="UniProtKB-UniRule"/>
</dbReference>
<dbReference type="GO" id="GO:0007169">
    <property type="term" value="P:cell surface receptor protein tyrosine kinase signaling pathway"/>
    <property type="evidence" value="ECO:0000318"/>
    <property type="project" value="GO_Central"/>
</dbReference>
<keyword evidence="12 24" id="KW-0472">Membrane</keyword>
<feature type="transmembrane region" description="Helical" evidence="24">
    <location>
        <begin position="1011"/>
        <end position="1033"/>
    </location>
</feature>
<keyword evidence="5" id="KW-0808">Transferase</keyword>
<accession>A0A3B3I4L8</accession>
<evidence type="ECO:0000259" key="26">
    <source>
        <dbReference type="PROSITE" id="PS50011"/>
    </source>
</evidence>
<keyword evidence="14" id="KW-1015">Disulfide bond</keyword>
<evidence type="ECO:0000256" key="10">
    <source>
        <dbReference type="ARBA" id="ARBA00022840"/>
    </source>
</evidence>
<keyword evidence="3" id="KW-1003">Cell membrane</keyword>
<evidence type="ECO:0000256" key="21">
    <source>
        <dbReference type="PIRSR" id="PIRSR000615-3"/>
    </source>
</evidence>
<dbReference type="GO" id="GO:0048407">
    <property type="term" value="F:platelet-derived growth factor binding"/>
    <property type="evidence" value="ECO:0000318"/>
    <property type="project" value="GO_Central"/>
</dbReference>
<evidence type="ECO:0000256" key="16">
    <source>
        <dbReference type="ARBA" id="ARBA00023180"/>
    </source>
</evidence>
<feature type="binding site" evidence="20">
    <location>
        <begin position="588"/>
        <end position="595"/>
    </location>
    <ligand>
        <name>ATP</name>
        <dbReference type="ChEBI" id="CHEBI:30616"/>
    </ligand>
</feature>
<dbReference type="PANTHER" id="PTHR24416">
    <property type="entry name" value="TYROSINE-PROTEIN KINASE RECEPTOR"/>
    <property type="match status" value="1"/>
</dbReference>
<dbReference type="PROSITE" id="PS50835">
    <property type="entry name" value="IG_LIKE"/>
    <property type="match status" value="3"/>
</dbReference>
<keyword evidence="9" id="KW-0418">Kinase</keyword>
<keyword evidence="25" id="KW-0732">Signal</keyword>
<evidence type="ECO:0000313" key="29">
    <source>
        <dbReference type="Proteomes" id="UP000001038"/>
    </source>
</evidence>
<dbReference type="FunFam" id="1.10.510.10:FF:000554">
    <property type="entry name" value="Predicted protein"/>
    <property type="match status" value="1"/>
</dbReference>
<evidence type="ECO:0000256" key="22">
    <source>
        <dbReference type="PIRSR" id="PIRSR000615-4"/>
    </source>
</evidence>
<evidence type="ECO:0000256" key="19">
    <source>
        <dbReference type="PIRSR" id="PIRSR000615-1"/>
    </source>
</evidence>
<dbReference type="GO" id="GO:0008284">
    <property type="term" value="P:positive regulation of cell population proliferation"/>
    <property type="evidence" value="ECO:0000318"/>
    <property type="project" value="GO_Central"/>
</dbReference>
<keyword evidence="11 24" id="KW-1133">Transmembrane helix</keyword>
<dbReference type="PROSITE" id="PS00107">
    <property type="entry name" value="PROTEIN_KINASE_ATP"/>
    <property type="match status" value="1"/>
</dbReference>
<dbReference type="SMART" id="SM00409">
    <property type="entry name" value="IG"/>
    <property type="match status" value="4"/>
</dbReference>
<dbReference type="STRING" id="8090.ENSORLP00000038741"/>
<feature type="binding site" evidence="21">
    <location>
        <position position="780"/>
    </location>
    <ligand>
        <name>Mg(2+)</name>
        <dbReference type="ChEBI" id="CHEBI:18420"/>
    </ligand>
</feature>
<evidence type="ECO:0000256" key="11">
    <source>
        <dbReference type="ARBA" id="ARBA00022989"/>
    </source>
</evidence>
<feature type="binding site" evidence="20 23">
    <location>
        <position position="615"/>
    </location>
    <ligand>
        <name>ATP</name>
        <dbReference type="ChEBI" id="CHEBI:30616"/>
    </ligand>
</feature>
<evidence type="ECO:0000313" key="28">
    <source>
        <dbReference type="Ensembl" id="ENSORLP00000038741.1"/>
    </source>
</evidence>
<dbReference type="AlphaFoldDB" id="A0A3B3I4L8"/>
<feature type="site" description="Important for interaction with phosphotyrosine-binding proteins" evidence="22">
    <location>
        <position position="906"/>
    </location>
</feature>
<feature type="transmembrane region" description="Helical" evidence="24">
    <location>
        <begin position="513"/>
        <end position="536"/>
    </location>
</feature>
<reference evidence="28 29" key="1">
    <citation type="journal article" date="2007" name="Nature">
        <title>The medaka draft genome and insights into vertebrate genome evolution.</title>
        <authorList>
            <person name="Kasahara M."/>
            <person name="Naruse K."/>
            <person name="Sasaki S."/>
            <person name="Nakatani Y."/>
            <person name="Qu W."/>
            <person name="Ahsan B."/>
            <person name="Yamada T."/>
            <person name="Nagayasu Y."/>
            <person name="Doi K."/>
            <person name="Kasai Y."/>
            <person name="Jindo T."/>
            <person name="Kobayashi D."/>
            <person name="Shimada A."/>
            <person name="Toyoda A."/>
            <person name="Kuroki Y."/>
            <person name="Fujiyama A."/>
            <person name="Sasaki T."/>
            <person name="Shimizu A."/>
            <person name="Asakawa S."/>
            <person name="Shimizu N."/>
            <person name="Hashimoto S."/>
            <person name="Yang J."/>
            <person name="Lee Y."/>
            <person name="Matsushima K."/>
            <person name="Sugano S."/>
            <person name="Sakaizumi M."/>
            <person name="Narita T."/>
            <person name="Ohishi K."/>
            <person name="Haga S."/>
            <person name="Ohta F."/>
            <person name="Nomoto H."/>
            <person name="Nogata K."/>
            <person name="Morishita T."/>
            <person name="Endo T."/>
            <person name="Shin-I T."/>
            <person name="Takeda H."/>
            <person name="Morishita S."/>
            <person name="Kohara Y."/>
        </authorList>
    </citation>
    <scope>NUCLEOTIDE SEQUENCE [LARGE SCALE GENOMIC DNA]</scope>
    <source>
        <strain evidence="28 29">Hd-rR</strain>
    </source>
</reference>
<dbReference type="Bgee" id="ENSORLG00000012831">
    <property type="expression patterns" value="Expressed in muscle tissue and 11 other cell types or tissues"/>
</dbReference>
<keyword evidence="16" id="KW-0325">Glycoprotein</keyword>
<dbReference type="GO" id="GO:0014911">
    <property type="term" value="P:positive regulation of smooth muscle cell migration"/>
    <property type="evidence" value="ECO:0000318"/>
    <property type="project" value="GO_Central"/>
</dbReference>
<evidence type="ECO:0000256" key="1">
    <source>
        <dbReference type="ARBA" id="ARBA00004251"/>
    </source>
</evidence>
<dbReference type="SUPFAM" id="SSF48726">
    <property type="entry name" value="Immunoglobulin"/>
    <property type="match status" value="3"/>
</dbReference>
<keyword evidence="6 24" id="KW-0812">Transmembrane</keyword>
<dbReference type="SMART" id="SM00219">
    <property type="entry name" value="TyrKc"/>
    <property type="match status" value="1"/>
</dbReference>
<dbReference type="Pfam" id="PF13927">
    <property type="entry name" value="Ig_3"/>
    <property type="match status" value="1"/>
</dbReference>
<evidence type="ECO:0000256" key="23">
    <source>
        <dbReference type="PROSITE-ProRule" id="PRU10141"/>
    </source>
</evidence>
<dbReference type="GO" id="GO:0005019">
    <property type="term" value="F:platelet-derived growth factor beta-receptor activity"/>
    <property type="evidence" value="ECO:0000318"/>
    <property type="project" value="GO_Central"/>
</dbReference>
<sequence length="1034" mass="115066">MLASVKGHTGSQNLLHFLLGMLLVWPEGGVVTLELLPSASQVLLKSNSNFSVVCSGWSPVSWLLPQHSDNSSVLLETRDSSSTLHLFKVTWKDSGRYTCKEESADQSRHVNIFIPGEGTDEWFIPMSSGVVMKEEEDATIPCVVSDPQLNVSLFERPSRTLVHGMVYHPALGFTGNLNDSSYMCLASRGAEERDSRVYYVFTIVAPKRMQVELWASSRVLKQGEVLTVNCTTNYDIVFFTWTFPRKQEVEPLMEFLPNHSRTFINITAATAADSGVYVCTVEEPKHGKKVEKNISIQVLERGYVYLWPVSGANVSAPLHQMVELKVEVDAVPTPTITWTRDNLSVTEETASIFTSHMTESRYLSTMTVRQVLMNHTGSYMVTASSDNDLATFIFNLQVTVPPKILSLLSSGGNAMLCVSEGAPPPFITWYTCHSTNRCNNGSGNWRNVSAASETVRLQENITQVTEKGIPQVRSMLMLNTISSLSAVRCEATNSAGGRARDLRVVSTSLFSQVIILAAVLVLVIVAAVCLIILIVLCRKRPCYAFSWRLIESVSPDGRRVTYLDPDDLPYNSAWEISRDQVSLGQVLGSGAFGHVVEATVSNLLPTLSTAKVAVKMLKGGEKVQSLISELKILVHLGPHLNVVNMLGACTKGAPVYLITEFCRHGDLASYLLRNKHIFVQGDDPTRRSITDQDYMDMVTERGDPFVIKPIQELLLASADQQEASSPLLNDSHLLTIHDLISFSFQVCQAMNFLSSKKCVHRDLAARNVLVCDNKLVKICDFSLARDLQKHQDYVQRGNTFMPLKWMSPESIFQNIYSSQSDVWSYGVLLWEIFSLGRCPYPDLQKTQEICSALKRGYRMTQPEHALPHIFELMQQCWEEDPLSRPSFSSLVISLEKIMSDGSRQHYLQLTKAFLEEQNPVTARLGEAQQHDDSHTRGSSAVEVNLHRLEVKEVEAGSSHSASTNPAADITAESSNAALDTDRYDATGTNNVHIFCSGVKFRYTSVTFDSKLLVLIFFSVLLLPTFRIESAFFLL</sequence>
<keyword evidence="17" id="KW-0393">Immunoglobulin domain</keyword>
<feature type="domain" description="Ig-like" evidence="27">
    <location>
        <begin position="60"/>
        <end position="111"/>
    </location>
</feature>
<keyword evidence="21" id="KW-0479">Metal-binding</keyword>
<dbReference type="InterPro" id="IPR036179">
    <property type="entry name" value="Ig-like_dom_sf"/>
</dbReference>
<keyword evidence="15" id="KW-0675">Receptor</keyword>
<evidence type="ECO:0000256" key="20">
    <source>
        <dbReference type="PIRSR" id="PIRSR000615-2"/>
    </source>
</evidence>
<dbReference type="GO" id="GO:0001525">
    <property type="term" value="P:angiogenesis"/>
    <property type="evidence" value="ECO:0000318"/>
    <property type="project" value="GO_Central"/>
</dbReference>
<feature type="active site" description="Proton acceptor" evidence="19">
    <location>
        <position position="762"/>
    </location>
</feature>
<dbReference type="Pfam" id="PF25305">
    <property type="entry name" value="Ig_PDGFR_d4"/>
    <property type="match status" value="1"/>
</dbReference>
<organism evidence="28 29">
    <name type="scientific">Oryzias latipes</name>
    <name type="common">Japanese rice fish</name>
    <name type="synonym">Japanese killifish</name>
    <dbReference type="NCBI Taxonomy" id="8090"/>
    <lineage>
        <taxon>Eukaryota</taxon>
        <taxon>Metazoa</taxon>
        <taxon>Chordata</taxon>
        <taxon>Craniata</taxon>
        <taxon>Vertebrata</taxon>
        <taxon>Euteleostomi</taxon>
        <taxon>Actinopterygii</taxon>
        <taxon>Neopterygii</taxon>
        <taxon>Teleostei</taxon>
        <taxon>Neoteleostei</taxon>
        <taxon>Acanthomorphata</taxon>
        <taxon>Ovalentaria</taxon>
        <taxon>Atherinomorphae</taxon>
        <taxon>Beloniformes</taxon>
        <taxon>Adrianichthyidae</taxon>
        <taxon>Oryziinae</taxon>
        <taxon>Oryzias</taxon>
    </lineage>
</organism>
<dbReference type="SUPFAM" id="SSF56112">
    <property type="entry name" value="Protein kinase-like (PK-like)"/>
    <property type="match status" value="1"/>
</dbReference>
<feature type="domain" description="Protein kinase" evidence="26">
    <location>
        <begin position="581"/>
        <end position="907"/>
    </location>
</feature>
<evidence type="ECO:0000256" key="24">
    <source>
        <dbReference type="SAM" id="Phobius"/>
    </source>
</evidence>
<evidence type="ECO:0000256" key="6">
    <source>
        <dbReference type="ARBA" id="ARBA00022692"/>
    </source>
</evidence>
<dbReference type="InterPro" id="IPR000719">
    <property type="entry name" value="Prot_kinase_dom"/>
</dbReference>
<dbReference type="InterPro" id="IPR050122">
    <property type="entry name" value="RTK"/>
</dbReference>
<evidence type="ECO:0000256" key="12">
    <source>
        <dbReference type="ARBA" id="ARBA00023136"/>
    </source>
</evidence>
<feature type="binding site" evidence="21">
    <location>
        <position position="767"/>
    </location>
    <ligand>
        <name>Mg(2+)</name>
        <dbReference type="ChEBI" id="CHEBI:18420"/>
    </ligand>
</feature>
<dbReference type="InterPro" id="IPR001245">
    <property type="entry name" value="Ser-Thr/Tyr_kinase_cat_dom"/>
</dbReference>
<evidence type="ECO:0000256" key="25">
    <source>
        <dbReference type="SAM" id="SignalP"/>
    </source>
</evidence>
<evidence type="ECO:0000256" key="3">
    <source>
        <dbReference type="ARBA" id="ARBA00022475"/>
    </source>
</evidence>
<dbReference type="Pfam" id="PF07714">
    <property type="entry name" value="PK_Tyr_Ser-Thr"/>
    <property type="match status" value="1"/>
</dbReference>
<keyword evidence="10 20" id="KW-0067">ATP-binding</keyword>
<dbReference type="GeneTree" id="ENSGT00940000157138"/>
<dbReference type="PROSITE" id="PS50011">
    <property type="entry name" value="PROTEIN_KINASE_DOM"/>
    <property type="match status" value="1"/>
</dbReference>
<dbReference type="SMART" id="SM00408">
    <property type="entry name" value="IGc2"/>
    <property type="match status" value="2"/>
</dbReference>
<dbReference type="InParanoid" id="A0A3B3I4L8"/>
<evidence type="ECO:0000256" key="9">
    <source>
        <dbReference type="ARBA" id="ARBA00022777"/>
    </source>
</evidence>
<reference evidence="28" key="3">
    <citation type="submission" date="2025-09" db="UniProtKB">
        <authorList>
            <consortium name="Ensembl"/>
        </authorList>
    </citation>
    <scope>IDENTIFICATION</scope>
    <source>
        <strain evidence="28">Hd-rR</strain>
    </source>
</reference>
<evidence type="ECO:0000256" key="13">
    <source>
        <dbReference type="ARBA" id="ARBA00023137"/>
    </source>
</evidence>
<evidence type="ECO:0000256" key="14">
    <source>
        <dbReference type="ARBA" id="ARBA00023157"/>
    </source>
</evidence>
<evidence type="ECO:0000256" key="8">
    <source>
        <dbReference type="ARBA" id="ARBA00022741"/>
    </source>
</evidence>
<dbReference type="InterPro" id="IPR011009">
    <property type="entry name" value="Kinase-like_dom_sf"/>
</dbReference>
<dbReference type="Ensembl" id="ENSORLT00000038924.1">
    <property type="protein sequence ID" value="ENSORLP00000038741.1"/>
    <property type="gene ID" value="ENSORLG00000012831.2"/>
</dbReference>
<feature type="binding site" evidence="20">
    <location>
        <position position="766"/>
    </location>
    <ligand>
        <name>ATP</name>
        <dbReference type="ChEBI" id="CHEBI:30616"/>
    </ligand>
</feature>
<evidence type="ECO:0000256" key="5">
    <source>
        <dbReference type="ARBA" id="ARBA00022679"/>
    </source>
</evidence>
<dbReference type="GO" id="GO:0005886">
    <property type="term" value="C:plasma membrane"/>
    <property type="evidence" value="ECO:0000318"/>
    <property type="project" value="GO_Central"/>
</dbReference>
<dbReference type="InterPro" id="IPR008266">
    <property type="entry name" value="Tyr_kinase_AS"/>
</dbReference>
<evidence type="ECO:0000256" key="4">
    <source>
        <dbReference type="ARBA" id="ARBA00022553"/>
    </source>
</evidence>
<dbReference type="GO" id="GO:0046872">
    <property type="term" value="F:metal ion binding"/>
    <property type="evidence" value="ECO:0007669"/>
    <property type="project" value="UniProtKB-KW"/>
</dbReference>
<dbReference type="InterPro" id="IPR017441">
    <property type="entry name" value="Protein_kinase_ATP_BS"/>
</dbReference>
<dbReference type="PANTHER" id="PTHR24416:SF53">
    <property type="entry name" value="PLATELET-DERIVED GROWTH FACTOR RECEPTOR BETA"/>
    <property type="match status" value="1"/>
</dbReference>
<feature type="chain" id="PRO_5017311414" description="receptor protein-tyrosine kinase" evidence="25">
    <location>
        <begin position="33"/>
        <end position="1034"/>
    </location>
</feature>
<comment type="catalytic activity">
    <reaction evidence="18">
        <text>L-tyrosyl-[protein] + ATP = O-phospho-L-tyrosyl-[protein] + ADP + H(+)</text>
        <dbReference type="Rhea" id="RHEA:10596"/>
        <dbReference type="Rhea" id="RHEA-COMP:10136"/>
        <dbReference type="Rhea" id="RHEA-COMP:20101"/>
        <dbReference type="ChEBI" id="CHEBI:15378"/>
        <dbReference type="ChEBI" id="CHEBI:30616"/>
        <dbReference type="ChEBI" id="CHEBI:46858"/>
        <dbReference type="ChEBI" id="CHEBI:61978"/>
        <dbReference type="ChEBI" id="CHEBI:456216"/>
        <dbReference type="EC" id="2.7.10.1"/>
    </reaction>
</comment>
<evidence type="ECO:0000256" key="18">
    <source>
        <dbReference type="ARBA" id="ARBA00051243"/>
    </source>
</evidence>
<dbReference type="InterPro" id="IPR007110">
    <property type="entry name" value="Ig-like_dom"/>
</dbReference>
<evidence type="ECO:0000256" key="15">
    <source>
        <dbReference type="ARBA" id="ARBA00023170"/>
    </source>
</evidence>
<keyword evidence="13" id="KW-0829">Tyrosine-protein kinase</keyword>
<gene>
    <name evidence="28" type="primary">LOC101156428</name>
</gene>
<evidence type="ECO:0000259" key="27">
    <source>
        <dbReference type="PROSITE" id="PS50835"/>
    </source>
</evidence>
<reference evidence="28" key="2">
    <citation type="submission" date="2025-08" db="UniProtKB">
        <authorList>
            <consortium name="Ensembl"/>
        </authorList>
    </citation>
    <scope>IDENTIFICATION</scope>
    <source>
        <strain evidence="28">Hd-rR</strain>
    </source>
</reference>